<dbReference type="InterPro" id="IPR038765">
    <property type="entry name" value="Papain-like_cys_pep_sf"/>
</dbReference>
<accession>A0A174KP39</accession>
<dbReference type="EMBL" id="CZAY01000003">
    <property type="protein sequence ID" value="CUP12591.1"/>
    <property type="molecule type" value="Genomic_DNA"/>
</dbReference>
<dbReference type="GeneID" id="96227787"/>
<keyword evidence="3" id="KW-0677">Repeat</keyword>
<dbReference type="InterPro" id="IPR018337">
    <property type="entry name" value="Cell_wall/Cho-bd_repeat"/>
</dbReference>
<dbReference type="Proteomes" id="UP000095485">
    <property type="component" value="Unassembled WGS sequence"/>
</dbReference>
<evidence type="ECO:0000313" key="8">
    <source>
        <dbReference type="EMBL" id="CUP12591.1"/>
    </source>
</evidence>
<dbReference type="SUPFAM" id="SSF69360">
    <property type="entry name" value="Cell wall binding repeat"/>
    <property type="match status" value="3"/>
</dbReference>
<dbReference type="InterPro" id="IPR000064">
    <property type="entry name" value="NLP_P60_dom"/>
</dbReference>
<dbReference type="PROSITE" id="PS51935">
    <property type="entry name" value="NLPC_P60"/>
    <property type="match status" value="1"/>
</dbReference>
<sequence length="516" mass="58127">MKKIIKTGIAVGTVMIFVQIGNLIYAEENPIQNTEYVVESENVSENTENVTESYTEDVAGTDEYAIKKTGWNLEGNVWYYYNTDGTQKTGWLRYNNNWYYLDTANAGAMLTDCKKYIGGATYSFDTTGIMQTGWIKKAEGWYWTNSSGIMQTGWQLIGGVWYYLDENNTTYPGLMAANQKCTINGARYSFNASGAMQTGWIQSAEGWYYANENGVIVSGWKQIGRTWYYLDGNNTTYPGLMEANQKCIINGTRYSFNASGAMQTGWIKSAEGWYYANTNGAITEGWQKINGKWYYLNPEKAGIMSTGWIRLGNNWYWLDNSGAMKTGWNNGYYLGSDGAMRTGWQLIDNKWYYFYKANDPNTSGYKEGLMATNTEIDGWTIGNSGVAVESIEKKIEEIKKYVTTPYLYGGATTKGWDCSGFTQWALKYLGITIPRSSYDQATEGIAISKKDKSLWKSGDILLYADKSGSISHVALYLGDGMLMHALNSKYGTLIQGVDYYETWDKGNSLVGVRRYL</sequence>
<feature type="domain" description="NlpC/P60" evidence="7">
    <location>
        <begin position="388"/>
        <end position="516"/>
    </location>
</feature>
<feature type="repeat" description="Cell wall-binding" evidence="6">
    <location>
        <begin position="305"/>
        <end position="324"/>
    </location>
</feature>
<dbReference type="RefSeq" id="WP_055281667.1">
    <property type="nucleotide sequence ID" value="NZ_CZAY01000003.1"/>
</dbReference>
<evidence type="ECO:0000256" key="2">
    <source>
        <dbReference type="ARBA" id="ARBA00022670"/>
    </source>
</evidence>
<feature type="repeat" description="Cell wall-binding" evidence="6">
    <location>
        <begin position="197"/>
        <end position="216"/>
    </location>
</feature>
<keyword evidence="5" id="KW-0788">Thiol protease</keyword>
<dbReference type="GO" id="GO:0006508">
    <property type="term" value="P:proteolysis"/>
    <property type="evidence" value="ECO:0007669"/>
    <property type="project" value="UniProtKB-KW"/>
</dbReference>
<keyword evidence="4" id="KW-0378">Hydrolase</keyword>
<feature type="repeat" description="Cell wall-binding" evidence="6">
    <location>
        <begin position="283"/>
        <end position="302"/>
    </location>
</feature>
<dbReference type="GO" id="GO:0008234">
    <property type="term" value="F:cysteine-type peptidase activity"/>
    <property type="evidence" value="ECO:0007669"/>
    <property type="project" value="UniProtKB-KW"/>
</dbReference>
<evidence type="ECO:0000259" key="7">
    <source>
        <dbReference type="PROSITE" id="PS51935"/>
    </source>
</evidence>
<evidence type="ECO:0000313" key="9">
    <source>
        <dbReference type="Proteomes" id="UP000095485"/>
    </source>
</evidence>
<reference evidence="8 9" key="1">
    <citation type="submission" date="2015-09" db="EMBL/GenBank/DDBJ databases">
        <authorList>
            <consortium name="Pathogen Informatics"/>
        </authorList>
    </citation>
    <scope>NUCLEOTIDE SEQUENCE [LARGE SCALE GENOMIC DNA]</scope>
    <source>
        <strain evidence="8 9">2789STDY5834914</strain>
    </source>
</reference>
<dbReference type="PROSITE" id="PS51170">
    <property type="entry name" value="CW"/>
    <property type="match status" value="4"/>
</dbReference>
<evidence type="ECO:0000256" key="3">
    <source>
        <dbReference type="ARBA" id="ARBA00022737"/>
    </source>
</evidence>
<feature type="repeat" description="Cell wall-binding" evidence="6">
    <location>
        <begin position="151"/>
        <end position="170"/>
    </location>
</feature>
<dbReference type="AlphaFoldDB" id="A0A174KP39"/>
<dbReference type="Pfam" id="PF01473">
    <property type="entry name" value="Choline_bind_1"/>
    <property type="match status" value="6"/>
</dbReference>
<keyword evidence="2" id="KW-0645">Protease</keyword>
<dbReference type="Pfam" id="PF19127">
    <property type="entry name" value="Choline_bind_3"/>
    <property type="match status" value="2"/>
</dbReference>
<comment type="similarity">
    <text evidence="1">Belongs to the peptidase C40 family.</text>
</comment>
<dbReference type="PANTHER" id="PTHR47053:SF1">
    <property type="entry name" value="MUREIN DD-ENDOPEPTIDASE MEPH-RELATED"/>
    <property type="match status" value="1"/>
</dbReference>
<dbReference type="Gene3D" id="3.90.1720.10">
    <property type="entry name" value="endopeptidase domain like (from Nostoc punctiforme)"/>
    <property type="match status" value="1"/>
</dbReference>
<name>A0A174KP39_9FIRM</name>
<dbReference type="SUPFAM" id="SSF54001">
    <property type="entry name" value="Cysteine proteinases"/>
    <property type="match status" value="1"/>
</dbReference>
<gene>
    <name evidence="8" type="primary">toxA_7</name>
    <name evidence="8" type="ORF">ERS852526_00482</name>
</gene>
<proteinExistence type="inferred from homology"/>
<evidence type="ECO:0000256" key="5">
    <source>
        <dbReference type="ARBA" id="ARBA00022807"/>
    </source>
</evidence>
<organism evidence="8 9">
    <name type="scientific">Dorea longicatena</name>
    <dbReference type="NCBI Taxonomy" id="88431"/>
    <lineage>
        <taxon>Bacteria</taxon>
        <taxon>Bacillati</taxon>
        <taxon>Bacillota</taxon>
        <taxon>Clostridia</taxon>
        <taxon>Lachnospirales</taxon>
        <taxon>Lachnospiraceae</taxon>
        <taxon>Dorea</taxon>
    </lineage>
</organism>
<evidence type="ECO:0000256" key="1">
    <source>
        <dbReference type="ARBA" id="ARBA00007074"/>
    </source>
</evidence>
<evidence type="ECO:0000256" key="6">
    <source>
        <dbReference type="PROSITE-ProRule" id="PRU00591"/>
    </source>
</evidence>
<dbReference type="Gene3D" id="2.10.270.10">
    <property type="entry name" value="Cholin Binding"/>
    <property type="match status" value="5"/>
</dbReference>
<protein>
    <submittedName>
        <fullName evidence="8">Toxin A</fullName>
    </submittedName>
</protein>
<dbReference type="InterPro" id="IPR051202">
    <property type="entry name" value="Peptidase_C40"/>
</dbReference>
<dbReference type="PANTHER" id="PTHR47053">
    <property type="entry name" value="MUREIN DD-ENDOPEPTIDASE MEPH-RELATED"/>
    <property type="match status" value="1"/>
</dbReference>
<dbReference type="Pfam" id="PF00877">
    <property type="entry name" value="NLPC_P60"/>
    <property type="match status" value="1"/>
</dbReference>
<evidence type="ECO:0000256" key="4">
    <source>
        <dbReference type="ARBA" id="ARBA00022801"/>
    </source>
</evidence>